<name>A0A5R9GNT2_9BACL</name>
<evidence type="ECO:0000313" key="3">
    <source>
        <dbReference type="Proteomes" id="UP000309676"/>
    </source>
</evidence>
<dbReference type="InterPro" id="IPR048147">
    <property type="entry name" value="CBO0543-like"/>
</dbReference>
<keyword evidence="3" id="KW-1185">Reference proteome</keyword>
<comment type="caution">
    <text evidence="2">The sequence shown here is derived from an EMBL/GenBank/DDBJ whole genome shotgun (WGS) entry which is preliminary data.</text>
</comment>
<dbReference type="OrthoDB" id="2628935at2"/>
<dbReference type="AlphaFoldDB" id="A0A5R9GNT2"/>
<proteinExistence type="predicted"/>
<dbReference type="Proteomes" id="UP000309676">
    <property type="component" value="Unassembled WGS sequence"/>
</dbReference>
<feature type="transmembrane region" description="Helical" evidence="1">
    <location>
        <begin position="95"/>
        <end position="116"/>
    </location>
</feature>
<keyword evidence="1" id="KW-0472">Membrane</keyword>
<feature type="transmembrane region" description="Helical" evidence="1">
    <location>
        <begin position="63"/>
        <end position="83"/>
    </location>
</feature>
<feature type="transmembrane region" description="Helical" evidence="1">
    <location>
        <begin position="122"/>
        <end position="141"/>
    </location>
</feature>
<accession>A0A5R9GNT2</accession>
<organism evidence="2 3">
    <name type="scientific">Paenibacillus antri</name>
    <dbReference type="NCBI Taxonomy" id="2582848"/>
    <lineage>
        <taxon>Bacteria</taxon>
        <taxon>Bacillati</taxon>
        <taxon>Bacillota</taxon>
        <taxon>Bacilli</taxon>
        <taxon>Bacillales</taxon>
        <taxon>Paenibacillaceae</taxon>
        <taxon>Paenibacillus</taxon>
    </lineage>
</organism>
<evidence type="ECO:0000256" key="1">
    <source>
        <dbReference type="SAM" id="Phobius"/>
    </source>
</evidence>
<dbReference type="EMBL" id="VCIW01000001">
    <property type="protein sequence ID" value="TLS53805.1"/>
    <property type="molecule type" value="Genomic_DNA"/>
</dbReference>
<keyword evidence="1" id="KW-0812">Transmembrane</keyword>
<keyword evidence="1" id="KW-1133">Transmembrane helix</keyword>
<feature type="transmembrane region" description="Helical" evidence="1">
    <location>
        <begin position="25"/>
        <end position="43"/>
    </location>
</feature>
<dbReference type="RefSeq" id="WP_138191282.1">
    <property type="nucleotide sequence ID" value="NZ_VCIW01000001.1"/>
</dbReference>
<sequence length="171" mass="20345">MFPIAAGIGIALCAWRWGDWRNWRTYLPTIHYFIIFDLLYNLFTWNHRLWEYPSPPNLLPNHLTMNLFIMFIFYPSFILIYLYRYPEGSSVAARVKYVLSWAALWAVWELCMNALGQCVYRHGWNFGWSAAFLLVMIPMLRLHYKNPLAAYALSIPITVFLLLWFQVPVLQ</sequence>
<protein>
    <submittedName>
        <fullName evidence="2">Uncharacterized protein</fullName>
    </submittedName>
</protein>
<dbReference type="NCBIfam" id="NF041644">
    <property type="entry name" value="CBO0543_fam"/>
    <property type="match status" value="1"/>
</dbReference>
<evidence type="ECO:0000313" key="2">
    <source>
        <dbReference type="EMBL" id="TLS53805.1"/>
    </source>
</evidence>
<gene>
    <name evidence="2" type="ORF">FE782_00120</name>
</gene>
<feature type="transmembrane region" description="Helical" evidence="1">
    <location>
        <begin position="148"/>
        <end position="167"/>
    </location>
</feature>
<reference evidence="2 3" key="1">
    <citation type="submission" date="2019-05" db="EMBL/GenBank/DDBJ databases">
        <authorList>
            <person name="Narsing Rao M.P."/>
            <person name="Li W.J."/>
        </authorList>
    </citation>
    <scope>NUCLEOTIDE SEQUENCE [LARGE SCALE GENOMIC DNA]</scope>
    <source>
        <strain evidence="2 3">SYSU_K30003</strain>
    </source>
</reference>